<evidence type="ECO:0000313" key="13">
    <source>
        <dbReference type="Proteomes" id="UP001431572"/>
    </source>
</evidence>
<dbReference type="InterPro" id="IPR034804">
    <property type="entry name" value="SQR/QFR_C/D"/>
</dbReference>
<dbReference type="EMBL" id="CP128400">
    <property type="protein sequence ID" value="WJW68043.1"/>
    <property type="molecule type" value="Genomic_DNA"/>
</dbReference>
<feature type="transmembrane region" description="Helical" evidence="9">
    <location>
        <begin position="77"/>
        <end position="100"/>
    </location>
</feature>
<evidence type="ECO:0000256" key="3">
    <source>
        <dbReference type="ARBA" id="ARBA00022692"/>
    </source>
</evidence>
<keyword evidence="2" id="KW-0349">Heme</keyword>
<gene>
    <name evidence="10" type="ORF">HXX08_19780</name>
    <name evidence="11" type="ORF">OZ401_003638</name>
</gene>
<evidence type="ECO:0000256" key="1">
    <source>
        <dbReference type="ARBA" id="ARBA00004370"/>
    </source>
</evidence>
<dbReference type="AlphaFoldDB" id="A0A8T7M822"/>
<dbReference type="GO" id="GO:0016020">
    <property type="term" value="C:membrane"/>
    <property type="evidence" value="ECO:0007669"/>
    <property type="project" value="UniProtKB-SubCell"/>
</dbReference>
<evidence type="ECO:0000313" key="12">
    <source>
        <dbReference type="Proteomes" id="UP000521676"/>
    </source>
</evidence>
<dbReference type="InterPro" id="IPR000701">
    <property type="entry name" value="SuccDH_FuR_B_TM-su"/>
</dbReference>
<dbReference type="Proteomes" id="UP001431572">
    <property type="component" value="Chromosome 2"/>
</dbReference>
<evidence type="ECO:0000256" key="7">
    <source>
        <dbReference type="ARBA" id="ARBA00023136"/>
    </source>
</evidence>
<name>A0A8T7M822_9CHLR</name>
<keyword evidence="4" id="KW-0479">Metal-binding</keyword>
<dbReference type="Proteomes" id="UP000521676">
    <property type="component" value="Unassembled WGS sequence"/>
</dbReference>
<keyword evidence="3 9" id="KW-0812">Transmembrane</keyword>
<dbReference type="Pfam" id="PF01127">
    <property type="entry name" value="Sdh_cyt"/>
    <property type="match status" value="1"/>
</dbReference>
<proteinExistence type="predicted"/>
<keyword evidence="5 9" id="KW-1133">Transmembrane helix</keyword>
<accession>A0A8T7M822</accession>
<feature type="transmembrane region" description="Helical" evidence="9">
    <location>
        <begin position="112"/>
        <end position="133"/>
    </location>
</feature>
<sequence>MAVETQAQSQQKRRYTSKGSRPKPANQFELYSWYFFRVSGILLIIFALGHLVIMHLLNNVDVIDYQFVANRWANPLWRTYDLILLFLALLHGLNGARVLIYDYVSARGWRMFALSTLYAVGIFFILIGSQVIITFNPVVPVK</sequence>
<evidence type="ECO:0000256" key="8">
    <source>
        <dbReference type="SAM" id="MobiDB-lite"/>
    </source>
</evidence>
<feature type="transmembrane region" description="Helical" evidence="9">
    <location>
        <begin position="34"/>
        <end position="57"/>
    </location>
</feature>
<comment type="subcellular location">
    <subcellularLocation>
        <location evidence="1">Membrane</location>
    </subcellularLocation>
</comment>
<evidence type="ECO:0000256" key="4">
    <source>
        <dbReference type="ARBA" id="ARBA00022723"/>
    </source>
</evidence>
<evidence type="ECO:0000256" key="5">
    <source>
        <dbReference type="ARBA" id="ARBA00022989"/>
    </source>
</evidence>
<dbReference type="SUPFAM" id="SSF81343">
    <property type="entry name" value="Fumarate reductase respiratory complex transmembrane subunits"/>
    <property type="match status" value="1"/>
</dbReference>
<dbReference type="EMBL" id="JACATZ010000003">
    <property type="protein sequence ID" value="NWJ48102.1"/>
    <property type="molecule type" value="Genomic_DNA"/>
</dbReference>
<dbReference type="RefSeq" id="WP_341469947.1">
    <property type="nucleotide sequence ID" value="NZ_CP128400.1"/>
</dbReference>
<organism evidence="10 12">
    <name type="scientific">Candidatus Chlorohelix allophototropha</name>
    <dbReference type="NCBI Taxonomy" id="3003348"/>
    <lineage>
        <taxon>Bacteria</taxon>
        <taxon>Bacillati</taxon>
        <taxon>Chloroflexota</taxon>
        <taxon>Chloroflexia</taxon>
        <taxon>Candidatus Chloroheliales</taxon>
        <taxon>Candidatus Chloroheliaceae</taxon>
        <taxon>Candidatus Chlorohelix</taxon>
    </lineage>
</organism>
<reference evidence="11" key="2">
    <citation type="journal article" date="2024" name="Nature">
        <title>Anoxygenic phototroph of the Chloroflexota uses a type I reaction centre.</title>
        <authorList>
            <person name="Tsuji J.M."/>
            <person name="Shaw N.A."/>
            <person name="Nagashima S."/>
            <person name="Venkiteswaran J.J."/>
            <person name="Schiff S.L."/>
            <person name="Watanabe T."/>
            <person name="Fukui M."/>
            <person name="Hanada S."/>
            <person name="Tank M."/>
            <person name="Neufeld J.D."/>
        </authorList>
    </citation>
    <scope>NUCLEOTIDE SEQUENCE</scope>
    <source>
        <strain evidence="11">L227-S17</strain>
    </source>
</reference>
<evidence type="ECO:0000313" key="10">
    <source>
        <dbReference type="EMBL" id="NWJ48102.1"/>
    </source>
</evidence>
<protein>
    <submittedName>
        <fullName evidence="10">Succinate dehydrogenase</fullName>
    </submittedName>
</protein>
<keyword evidence="13" id="KW-1185">Reference proteome</keyword>
<keyword evidence="6" id="KW-0408">Iron</keyword>
<feature type="region of interest" description="Disordered" evidence="8">
    <location>
        <begin position="1"/>
        <end position="22"/>
    </location>
</feature>
<evidence type="ECO:0000313" key="11">
    <source>
        <dbReference type="EMBL" id="WJW68043.1"/>
    </source>
</evidence>
<dbReference type="GO" id="GO:0046872">
    <property type="term" value="F:metal ion binding"/>
    <property type="evidence" value="ECO:0007669"/>
    <property type="project" value="UniProtKB-KW"/>
</dbReference>
<reference evidence="10 12" key="1">
    <citation type="submission" date="2020-06" db="EMBL/GenBank/DDBJ databases">
        <title>Anoxygenic phototrophic Chloroflexota member uses a Type I reaction center.</title>
        <authorList>
            <person name="Tsuji J.M."/>
            <person name="Shaw N.A."/>
            <person name="Nagashima S."/>
            <person name="Venkiteswaran J."/>
            <person name="Schiff S.L."/>
            <person name="Hanada S."/>
            <person name="Tank M."/>
            <person name="Neufeld J.D."/>
        </authorList>
    </citation>
    <scope>NUCLEOTIDE SEQUENCE [LARGE SCALE GENOMIC DNA]</scope>
    <source>
        <strain evidence="10">L227-S17</strain>
    </source>
</reference>
<keyword evidence="7 9" id="KW-0472">Membrane</keyword>
<dbReference type="Gene3D" id="1.20.1300.10">
    <property type="entry name" value="Fumarate reductase/succinate dehydrogenase, transmembrane subunit"/>
    <property type="match status" value="1"/>
</dbReference>
<evidence type="ECO:0000256" key="9">
    <source>
        <dbReference type="SAM" id="Phobius"/>
    </source>
</evidence>
<evidence type="ECO:0000256" key="2">
    <source>
        <dbReference type="ARBA" id="ARBA00022617"/>
    </source>
</evidence>
<evidence type="ECO:0000256" key="6">
    <source>
        <dbReference type="ARBA" id="ARBA00023004"/>
    </source>
</evidence>
<feature type="compositionally biased region" description="Polar residues" evidence="8">
    <location>
        <begin position="1"/>
        <end position="10"/>
    </location>
</feature>